<reference evidence="9 10" key="1">
    <citation type="submission" date="2018-03" db="EMBL/GenBank/DDBJ databases">
        <title>Adhaeribacter sp. HMF7605 Genome sequencing and assembly.</title>
        <authorList>
            <person name="Kang H."/>
            <person name="Kang J."/>
            <person name="Cha I."/>
            <person name="Kim H."/>
            <person name="Joh K."/>
        </authorList>
    </citation>
    <scope>NUCLEOTIDE SEQUENCE [LARGE SCALE GENOMIC DNA]</scope>
    <source>
        <strain evidence="9 10">HMF7605</strain>
    </source>
</reference>
<dbReference type="InterPro" id="IPR013783">
    <property type="entry name" value="Ig-like_fold"/>
</dbReference>
<dbReference type="InterPro" id="IPR024079">
    <property type="entry name" value="MetalloPept_cat_dom_sf"/>
</dbReference>
<dbReference type="Pfam" id="PF00413">
    <property type="entry name" value="Peptidase_M10"/>
    <property type="match status" value="1"/>
</dbReference>
<evidence type="ECO:0000256" key="1">
    <source>
        <dbReference type="ARBA" id="ARBA00022670"/>
    </source>
</evidence>
<dbReference type="AlphaFoldDB" id="A0A2T2YIV0"/>
<dbReference type="OrthoDB" id="7574679at2"/>
<evidence type="ECO:0000256" key="5">
    <source>
        <dbReference type="SAM" id="MobiDB-lite"/>
    </source>
</evidence>
<protein>
    <recommendedName>
        <fullName evidence="11">Secretion system C-terminal sorting domain-containing protein</fullName>
    </recommendedName>
</protein>
<evidence type="ECO:0000313" key="10">
    <source>
        <dbReference type="Proteomes" id="UP000240357"/>
    </source>
</evidence>
<feature type="region of interest" description="Disordered" evidence="5">
    <location>
        <begin position="189"/>
        <end position="213"/>
    </location>
</feature>
<organism evidence="9 10">
    <name type="scientific">Adhaeribacter arboris</name>
    <dbReference type="NCBI Taxonomy" id="2072846"/>
    <lineage>
        <taxon>Bacteria</taxon>
        <taxon>Pseudomonadati</taxon>
        <taxon>Bacteroidota</taxon>
        <taxon>Cytophagia</taxon>
        <taxon>Cytophagales</taxon>
        <taxon>Hymenobacteraceae</taxon>
        <taxon>Adhaeribacter</taxon>
    </lineage>
</organism>
<dbReference type="GO" id="GO:0004222">
    <property type="term" value="F:metalloendopeptidase activity"/>
    <property type="evidence" value="ECO:0007669"/>
    <property type="project" value="InterPro"/>
</dbReference>
<sequence>MPVSRSEKIKRSVYFRLQLYFWLFLGGILPLTSFGQETCVLTPINLEERAREANLIVEAEVLNQQAYWDAAHRNIYTRHTLQLYKIIKGTAPETLVVVTEGGQVGGSYHVFSGTLQLKIGEQGIFFLNPAPAKMLSANQNEALFTVYSSSQGFIWYNVLTQQALEPFKTYSTISKELYPALRKVTQPNFKNIRPNPAVKTPTPSSGKPQAPAGAWRTHAAPAISGFAPDTITAGTGSLLTIRGSNFGSIRGTGSVQFRNADNGGSSFIDILAADYIFWTDTEIQVRVPGKNGTNNTPGSGDIQITNNDGLTVNSTQRLVIEYSISQVVHEERLFSPRLVNSNGLGGYTFQFAPDFSQNEPAKIAFTRALNTWSCHTGINWNTGATATQTIAADDEVNLVCFDDGDELPRGVLARCISRYSGCGDDTADQWRVAEMDVVFNQSTRWNYSIASPQSLQVDFETVTLHEMGHGHQLNHVIKPGTVMHYAVNRGQETRILDARTDIAGGQFTMAQNVISNQCGPGRMIPQPVTTCSPSPESLTFTAEVVSETEVRANWTLNTTFPATSFILERSKDAATWSTLSTVPVSGSSAPYTFSDLKPLSGVSYYRLKIVTADQTFTYSPIERITREVPVSLAIAPNPVEGNTLWLQYVTQESGQLQIHVYDVVGRLHRIYNRTYQANSDLIDLDVSGLDPGLYVLVYADGRQTHQEKFIKL</sequence>
<keyword evidence="10" id="KW-1185">Reference proteome</keyword>
<evidence type="ECO:0008006" key="11">
    <source>
        <dbReference type="Google" id="ProtNLM"/>
    </source>
</evidence>
<dbReference type="CDD" id="cd00102">
    <property type="entry name" value="IPT"/>
    <property type="match status" value="1"/>
</dbReference>
<dbReference type="InterPro" id="IPR026444">
    <property type="entry name" value="Secre_tail"/>
</dbReference>
<dbReference type="SUPFAM" id="SSF81296">
    <property type="entry name" value="E set domains"/>
    <property type="match status" value="1"/>
</dbReference>
<dbReference type="Gene3D" id="3.40.390.10">
    <property type="entry name" value="Collagenase (Catalytic Domain)"/>
    <property type="match status" value="1"/>
</dbReference>
<evidence type="ECO:0000256" key="3">
    <source>
        <dbReference type="ARBA" id="ARBA00022801"/>
    </source>
</evidence>
<dbReference type="InterPro" id="IPR002909">
    <property type="entry name" value="IPT_dom"/>
</dbReference>
<evidence type="ECO:0000313" key="9">
    <source>
        <dbReference type="EMBL" id="PSR55431.1"/>
    </source>
</evidence>
<dbReference type="GO" id="GO:0031012">
    <property type="term" value="C:extracellular matrix"/>
    <property type="evidence" value="ECO:0007669"/>
    <property type="project" value="InterPro"/>
</dbReference>
<comment type="caution">
    <text evidence="9">The sequence shown here is derived from an EMBL/GenBank/DDBJ whole genome shotgun (WGS) entry which is preliminary data.</text>
</comment>
<evidence type="ECO:0000259" key="7">
    <source>
        <dbReference type="Pfam" id="PF01833"/>
    </source>
</evidence>
<dbReference type="GO" id="GO:0006508">
    <property type="term" value="P:proteolysis"/>
    <property type="evidence" value="ECO:0007669"/>
    <property type="project" value="UniProtKB-KW"/>
</dbReference>
<keyword evidence="4" id="KW-0862">Zinc</keyword>
<dbReference type="RefSeq" id="WP_106931610.1">
    <property type="nucleotide sequence ID" value="NZ_PYFT01000001.1"/>
</dbReference>
<keyword evidence="1" id="KW-0645">Protease</keyword>
<keyword evidence="3" id="KW-0378">Hydrolase</keyword>
<evidence type="ECO:0000256" key="2">
    <source>
        <dbReference type="ARBA" id="ARBA00022723"/>
    </source>
</evidence>
<evidence type="ECO:0000259" key="8">
    <source>
        <dbReference type="Pfam" id="PF18962"/>
    </source>
</evidence>
<dbReference type="GO" id="GO:0008270">
    <property type="term" value="F:zinc ion binding"/>
    <property type="evidence" value="ECO:0007669"/>
    <property type="project" value="InterPro"/>
</dbReference>
<dbReference type="Pfam" id="PF01833">
    <property type="entry name" value="TIG"/>
    <property type="match status" value="1"/>
</dbReference>
<name>A0A2T2YIV0_9BACT</name>
<accession>A0A2T2YIV0</accession>
<feature type="domain" description="Secretion system C-terminal sorting" evidence="8">
    <location>
        <begin position="635"/>
        <end position="710"/>
    </location>
</feature>
<evidence type="ECO:0000259" key="6">
    <source>
        <dbReference type="Pfam" id="PF00413"/>
    </source>
</evidence>
<dbReference type="InterPro" id="IPR001818">
    <property type="entry name" value="Pept_M10_metallopeptidase"/>
</dbReference>
<dbReference type="EMBL" id="PYFT01000001">
    <property type="protein sequence ID" value="PSR55431.1"/>
    <property type="molecule type" value="Genomic_DNA"/>
</dbReference>
<dbReference type="Pfam" id="PF18962">
    <property type="entry name" value="Por_Secre_tail"/>
    <property type="match status" value="1"/>
</dbReference>
<evidence type="ECO:0000256" key="4">
    <source>
        <dbReference type="ARBA" id="ARBA00022833"/>
    </source>
</evidence>
<keyword evidence="2" id="KW-0479">Metal-binding</keyword>
<proteinExistence type="predicted"/>
<gene>
    <name evidence="9" type="ORF">AHMF7605_18930</name>
</gene>
<dbReference type="SUPFAM" id="SSF55486">
    <property type="entry name" value="Metalloproteases ('zincins'), catalytic domain"/>
    <property type="match status" value="1"/>
</dbReference>
<feature type="domain" description="IPT/TIG" evidence="7">
    <location>
        <begin position="221"/>
        <end position="315"/>
    </location>
</feature>
<dbReference type="NCBIfam" id="TIGR04183">
    <property type="entry name" value="Por_Secre_tail"/>
    <property type="match status" value="1"/>
</dbReference>
<dbReference type="Gene3D" id="2.60.40.10">
    <property type="entry name" value="Immunoglobulins"/>
    <property type="match status" value="1"/>
</dbReference>
<dbReference type="Proteomes" id="UP000240357">
    <property type="component" value="Unassembled WGS sequence"/>
</dbReference>
<feature type="domain" description="Peptidase M10 metallopeptidase" evidence="6">
    <location>
        <begin position="357"/>
        <end position="495"/>
    </location>
</feature>
<dbReference type="InterPro" id="IPR014756">
    <property type="entry name" value="Ig_E-set"/>
</dbReference>